<feature type="coiled-coil region" evidence="6">
    <location>
        <begin position="35"/>
        <end position="99"/>
    </location>
</feature>
<dbReference type="GO" id="GO:0000149">
    <property type="term" value="F:SNARE binding"/>
    <property type="evidence" value="ECO:0007669"/>
    <property type="project" value="TreeGrafter"/>
</dbReference>
<evidence type="ECO:0000256" key="5">
    <source>
        <dbReference type="ARBA" id="ARBA00023136"/>
    </source>
</evidence>
<protein>
    <recommendedName>
        <fullName evidence="9">t-SNARE coiled-coil homology domain-containing protein</fullName>
    </recommendedName>
</protein>
<organism evidence="10 11">
    <name type="scientific">Lichtheimia ornata</name>
    <dbReference type="NCBI Taxonomy" id="688661"/>
    <lineage>
        <taxon>Eukaryota</taxon>
        <taxon>Fungi</taxon>
        <taxon>Fungi incertae sedis</taxon>
        <taxon>Mucoromycota</taxon>
        <taxon>Mucoromycotina</taxon>
        <taxon>Mucoromycetes</taxon>
        <taxon>Mucorales</taxon>
        <taxon>Lichtheimiaceae</taxon>
        <taxon>Lichtheimia</taxon>
    </lineage>
</organism>
<dbReference type="InterPro" id="IPR006011">
    <property type="entry name" value="Syntaxin_N"/>
</dbReference>
<dbReference type="PROSITE" id="PS50192">
    <property type="entry name" value="T_SNARE"/>
    <property type="match status" value="1"/>
</dbReference>
<dbReference type="GO" id="GO:0048278">
    <property type="term" value="P:vesicle docking"/>
    <property type="evidence" value="ECO:0007669"/>
    <property type="project" value="TreeGrafter"/>
</dbReference>
<dbReference type="SMART" id="SM00503">
    <property type="entry name" value="SynN"/>
    <property type="match status" value="1"/>
</dbReference>
<evidence type="ECO:0000256" key="3">
    <source>
        <dbReference type="ARBA" id="ARBA00022692"/>
    </source>
</evidence>
<keyword evidence="5 8" id="KW-0472">Membrane</keyword>
<accession>A0AAD7Y1F7</accession>
<dbReference type="GO" id="GO:0006886">
    <property type="term" value="P:intracellular protein transport"/>
    <property type="evidence" value="ECO:0007669"/>
    <property type="project" value="TreeGrafter"/>
</dbReference>
<dbReference type="SMART" id="SM00397">
    <property type="entry name" value="t_SNARE"/>
    <property type="match status" value="1"/>
</dbReference>
<dbReference type="Pfam" id="PF05739">
    <property type="entry name" value="SNARE"/>
    <property type="match status" value="1"/>
</dbReference>
<dbReference type="PANTHER" id="PTHR19957">
    <property type="entry name" value="SYNTAXIN"/>
    <property type="match status" value="1"/>
</dbReference>
<dbReference type="Pfam" id="PF00804">
    <property type="entry name" value="Syntaxin"/>
    <property type="match status" value="1"/>
</dbReference>
<dbReference type="AlphaFoldDB" id="A0AAD7Y1F7"/>
<feature type="domain" description="T-SNARE coiled-coil homology" evidence="9">
    <location>
        <begin position="191"/>
        <end position="253"/>
    </location>
</feature>
<dbReference type="PANTHER" id="PTHR19957:SF307">
    <property type="entry name" value="PROTEIN SSO1-RELATED"/>
    <property type="match status" value="1"/>
</dbReference>
<evidence type="ECO:0000256" key="7">
    <source>
        <dbReference type="SAM" id="MobiDB-lite"/>
    </source>
</evidence>
<dbReference type="GO" id="GO:0006906">
    <property type="term" value="P:vesicle fusion"/>
    <property type="evidence" value="ECO:0007669"/>
    <property type="project" value="TreeGrafter"/>
</dbReference>
<evidence type="ECO:0000256" key="8">
    <source>
        <dbReference type="SAM" id="Phobius"/>
    </source>
</evidence>
<dbReference type="CDD" id="cd15849">
    <property type="entry name" value="SNARE_Sso1"/>
    <property type="match status" value="1"/>
</dbReference>
<comment type="similarity">
    <text evidence="2">Belongs to the syntaxin family.</text>
</comment>
<dbReference type="Gene3D" id="1.20.58.70">
    <property type="match status" value="1"/>
</dbReference>
<feature type="transmembrane region" description="Helical" evidence="8">
    <location>
        <begin position="265"/>
        <end position="286"/>
    </location>
</feature>
<evidence type="ECO:0000259" key="9">
    <source>
        <dbReference type="PROSITE" id="PS50192"/>
    </source>
</evidence>
<evidence type="ECO:0000256" key="4">
    <source>
        <dbReference type="ARBA" id="ARBA00022989"/>
    </source>
</evidence>
<dbReference type="GO" id="GO:0031201">
    <property type="term" value="C:SNARE complex"/>
    <property type="evidence" value="ECO:0007669"/>
    <property type="project" value="TreeGrafter"/>
</dbReference>
<dbReference type="GO" id="GO:0005886">
    <property type="term" value="C:plasma membrane"/>
    <property type="evidence" value="ECO:0007669"/>
    <property type="project" value="TreeGrafter"/>
</dbReference>
<dbReference type="InterPro" id="IPR010989">
    <property type="entry name" value="SNARE"/>
</dbReference>
<dbReference type="EMBL" id="JARTCD010000009">
    <property type="protein sequence ID" value="KAJ8661296.1"/>
    <property type="molecule type" value="Genomic_DNA"/>
</dbReference>
<evidence type="ECO:0000313" key="10">
    <source>
        <dbReference type="EMBL" id="KAJ8661296.1"/>
    </source>
</evidence>
<feature type="region of interest" description="Disordered" evidence="7">
    <location>
        <begin position="1"/>
        <end position="22"/>
    </location>
</feature>
<dbReference type="SUPFAM" id="SSF47661">
    <property type="entry name" value="t-snare proteins"/>
    <property type="match status" value="1"/>
</dbReference>
<evidence type="ECO:0000313" key="11">
    <source>
        <dbReference type="Proteomes" id="UP001234581"/>
    </source>
</evidence>
<gene>
    <name evidence="10" type="ORF">O0I10_003046</name>
</gene>
<dbReference type="RefSeq" id="XP_058346209.1">
    <property type="nucleotide sequence ID" value="XM_058483120.1"/>
</dbReference>
<dbReference type="GeneID" id="83210459"/>
<keyword evidence="4 8" id="KW-1133">Transmembrane helix</keyword>
<dbReference type="GO" id="GO:0005484">
    <property type="term" value="F:SNAP receptor activity"/>
    <property type="evidence" value="ECO:0007669"/>
    <property type="project" value="TreeGrafter"/>
</dbReference>
<dbReference type="GO" id="GO:0012505">
    <property type="term" value="C:endomembrane system"/>
    <property type="evidence" value="ECO:0007669"/>
    <property type="project" value="TreeGrafter"/>
</dbReference>
<reference evidence="10 11" key="1">
    <citation type="submission" date="2023-03" db="EMBL/GenBank/DDBJ databases">
        <title>Genome sequence of Lichtheimia ornata CBS 291.66.</title>
        <authorList>
            <person name="Mohabir J.T."/>
            <person name="Shea T.P."/>
            <person name="Kurbessoian T."/>
            <person name="Berby B."/>
            <person name="Fontaine J."/>
            <person name="Livny J."/>
            <person name="Gnirke A."/>
            <person name="Stajich J.E."/>
            <person name="Cuomo C.A."/>
        </authorList>
    </citation>
    <scope>NUCLEOTIDE SEQUENCE [LARGE SCALE GENOMIC DNA]</scope>
    <source>
        <strain evidence="10">CBS 291.66</strain>
    </source>
</reference>
<evidence type="ECO:0000256" key="2">
    <source>
        <dbReference type="ARBA" id="ARBA00009063"/>
    </source>
</evidence>
<dbReference type="InterPro" id="IPR045242">
    <property type="entry name" value="Syntaxin"/>
</dbReference>
<name>A0AAD7Y1F7_9FUNG</name>
<keyword evidence="11" id="KW-1185">Reference proteome</keyword>
<keyword evidence="3 8" id="KW-0812">Transmembrane</keyword>
<sequence>MDGHEAIEMNAWSPRSRIPPTSSQLDSMEGFFLEVDTLKDDLDAINRNVDEIAQLHNAALTTFKDQQFDAASKDLARLKRETQKLNMDLKNRLKALQMSRFQASSPSVAKIRRVQIEALWKRFFETIERYQDMERMYERKYRQRIERQIKLVKPSASQDEVDRIVESNDPSQIFAQSLVHTTRSNQGQQVLAEVQNRHDDIKHIEKTIVELHQLLADMSMLVERQGEMLTDIEQNAEYSAGHVQQGNTLVDRAIKQAKATRHKKWICLLLAILICVAIAVLVWWFAFDHPGVGESNQGNTQ</sequence>
<dbReference type="InterPro" id="IPR000727">
    <property type="entry name" value="T_SNARE_dom"/>
</dbReference>
<comment type="subcellular location">
    <subcellularLocation>
        <location evidence="1">Membrane</location>
        <topology evidence="1">Single-pass type IV membrane protein</topology>
    </subcellularLocation>
</comment>
<proteinExistence type="inferred from homology"/>
<comment type="caution">
    <text evidence="10">The sequence shown here is derived from an EMBL/GenBank/DDBJ whole genome shotgun (WGS) entry which is preliminary data.</text>
</comment>
<dbReference type="Proteomes" id="UP001234581">
    <property type="component" value="Unassembled WGS sequence"/>
</dbReference>
<keyword evidence="6" id="KW-0175">Coiled coil</keyword>
<evidence type="ECO:0000256" key="6">
    <source>
        <dbReference type="SAM" id="Coils"/>
    </source>
</evidence>
<evidence type="ECO:0000256" key="1">
    <source>
        <dbReference type="ARBA" id="ARBA00004211"/>
    </source>
</evidence>
<dbReference type="GO" id="GO:0006887">
    <property type="term" value="P:exocytosis"/>
    <property type="evidence" value="ECO:0007669"/>
    <property type="project" value="TreeGrafter"/>
</dbReference>